<dbReference type="SUPFAM" id="SSF51735">
    <property type="entry name" value="NAD(P)-binding Rossmann-fold domains"/>
    <property type="match status" value="1"/>
</dbReference>
<dbReference type="InterPro" id="IPR036291">
    <property type="entry name" value="NAD(P)-bd_dom_sf"/>
</dbReference>
<dbReference type="SUPFAM" id="SSF55347">
    <property type="entry name" value="Glyceraldehyde-3-phosphate dehydrogenase-like, C-terminal domain"/>
    <property type="match status" value="1"/>
</dbReference>
<dbReference type="Pfam" id="PF01408">
    <property type="entry name" value="GFO_IDH_MocA"/>
    <property type="match status" value="1"/>
</dbReference>
<dbReference type="OrthoDB" id="9783105at2"/>
<reference evidence="4 5" key="1">
    <citation type="submission" date="2017-11" db="EMBL/GenBank/DDBJ databases">
        <title>Understudied soil microbes with underappreciated capabilities: Untangling the Clostridium saccharolyticum group.</title>
        <authorList>
            <person name="Leschine S."/>
        </authorList>
    </citation>
    <scope>NUCLEOTIDE SEQUENCE [LARGE SCALE GENOMIC DNA]</scope>
    <source>
        <strain evidence="4 5">18A</strain>
    </source>
</reference>
<evidence type="ECO:0000259" key="2">
    <source>
        <dbReference type="Pfam" id="PF01408"/>
    </source>
</evidence>
<dbReference type="RefSeq" id="WP_100303952.1">
    <property type="nucleotide sequence ID" value="NZ_PGET01000001.1"/>
</dbReference>
<evidence type="ECO:0000256" key="1">
    <source>
        <dbReference type="ARBA" id="ARBA00010928"/>
    </source>
</evidence>
<dbReference type="PANTHER" id="PTHR43377">
    <property type="entry name" value="BILIVERDIN REDUCTASE A"/>
    <property type="match status" value="1"/>
</dbReference>
<accession>A0A2M8Z1I6</accession>
<dbReference type="InterPro" id="IPR004104">
    <property type="entry name" value="Gfo/Idh/MocA-like_OxRdtase_C"/>
</dbReference>
<feature type="domain" description="Gfo/Idh/MocA-like oxidoreductase C-terminal" evidence="3">
    <location>
        <begin position="133"/>
        <end position="329"/>
    </location>
</feature>
<protein>
    <submittedName>
        <fullName evidence="4">Putative dehydrogenase</fullName>
    </submittedName>
</protein>
<dbReference type="InterPro" id="IPR051450">
    <property type="entry name" value="Gfo/Idh/MocA_Oxidoreductases"/>
</dbReference>
<evidence type="ECO:0000259" key="3">
    <source>
        <dbReference type="Pfam" id="PF02894"/>
    </source>
</evidence>
<organism evidence="4 5">
    <name type="scientific">[Clostridium] celerecrescens 18A</name>
    <dbReference type="NCBI Taxonomy" id="1286362"/>
    <lineage>
        <taxon>Bacteria</taxon>
        <taxon>Bacillati</taxon>
        <taxon>Bacillota</taxon>
        <taxon>Clostridia</taxon>
        <taxon>Lachnospirales</taxon>
        <taxon>Lachnospiraceae</taxon>
        <taxon>Lacrimispora</taxon>
    </lineage>
</organism>
<feature type="domain" description="Gfo/Idh/MocA-like oxidoreductase N-terminal" evidence="2">
    <location>
        <begin position="2"/>
        <end position="120"/>
    </location>
</feature>
<sequence>MVKIALIGCGTMGRTHAGGYLKIKEAAVTAFCDIQEERAVKLAEHHGAKAFKSFEEMLEQGDFDMLDVCLPTYLHKEYAIAAMNKGKHVFCEKPIALTMEDGEAMLEAARANEVKFSVGHVLRFFPAYKQAGEQIENGRLGVPRLIRTTRNQAFPQWSWENWYQDYAKSGGPILDLVIHDVDWIIRNIGAVERVYAKSFNGTVAGQEHCILLLRLKNGAIAHVEGSWAYPSGSAFHVTYEIVGTKAQIEFDNLTTSPVIKQTCENGLHKLEAFSPVEGLSEPYCAELNEFVRSIEYNLPLAVTGQEAVEALKVVLSGIQSSKSGQPVSL</sequence>
<dbReference type="PANTHER" id="PTHR43377:SF1">
    <property type="entry name" value="BILIVERDIN REDUCTASE A"/>
    <property type="match status" value="1"/>
</dbReference>
<evidence type="ECO:0000313" key="4">
    <source>
        <dbReference type="EMBL" id="PJJ27293.1"/>
    </source>
</evidence>
<comment type="similarity">
    <text evidence="1">Belongs to the Gfo/Idh/MocA family.</text>
</comment>
<dbReference type="Proteomes" id="UP000231092">
    <property type="component" value="Unassembled WGS sequence"/>
</dbReference>
<comment type="caution">
    <text evidence="4">The sequence shown here is derived from an EMBL/GenBank/DDBJ whole genome shotgun (WGS) entry which is preliminary data.</text>
</comment>
<name>A0A2M8Z1I6_9FIRM</name>
<gene>
    <name evidence="4" type="ORF">H171_0756</name>
</gene>
<dbReference type="Gene3D" id="3.40.50.720">
    <property type="entry name" value="NAD(P)-binding Rossmann-like Domain"/>
    <property type="match status" value="1"/>
</dbReference>
<proteinExistence type="inferred from homology"/>
<evidence type="ECO:0000313" key="5">
    <source>
        <dbReference type="Proteomes" id="UP000231092"/>
    </source>
</evidence>
<dbReference type="EMBL" id="PGET01000001">
    <property type="protein sequence ID" value="PJJ27293.1"/>
    <property type="molecule type" value="Genomic_DNA"/>
</dbReference>
<dbReference type="Gene3D" id="3.30.360.10">
    <property type="entry name" value="Dihydrodipicolinate Reductase, domain 2"/>
    <property type="match status" value="1"/>
</dbReference>
<dbReference type="GO" id="GO:0000166">
    <property type="term" value="F:nucleotide binding"/>
    <property type="evidence" value="ECO:0007669"/>
    <property type="project" value="InterPro"/>
</dbReference>
<dbReference type="Pfam" id="PF02894">
    <property type="entry name" value="GFO_IDH_MocA_C"/>
    <property type="match status" value="1"/>
</dbReference>
<dbReference type="AlphaFoldDB" id="A0A2M8Z1I6"/>
<dbReference type="InterPro" id="IPR000683">
    <property type="entry name" value="Gfo/Idh/MocA-like_OxRdtase_N"/>
</dbReference>